<name>A0ABR2HJ45_9EUKA</name>
<proteinExistence type="predicted"/>
<comment type="caution">
    <text evidence="3">The sequence shown here is derived from an EMBL/GenBank/DDBJ whole genome shotgun (WGS) entry which is preliminary data.</text>
</comment>
<gene>
    <name evidence="3" type="ORF">M9Y10_019256</name>
</gene>
<dbReference type="InterPro" id="IPR036770">
    <property type="entry name" value="Ankyrin_rpt-contain_sf"/>
</dbReference>
<sequence>MNQQNIYHNTIISINEFNGVEEKRDYYPYLYSKDLHQYNFYRKLKNKSLNLLDFEYHSYIFDHIPRSFIITTNNNITHKFNIELLKDTSSVISNLLKESPDTLQYHLNIDDKNDVLGKFEQIYQGKTIFFNENEFSTAKRIVSLLNIIRCTDILKEEKNREYDPKFNFCLSSQHFNNFLHKEVPQSFTIVTHNAEYKCNIFGICSSKVILELITKDHKINKFVYDFDDDFNEFQIISDLFNFDTIEITTANMYSLKEIMNDLQITIFNEKIDKFIKMSEKVSQTIDDQETLIDSNEELFDWLYYIKENNVETVKNLIVNSNWIKTDENVQEFVAFILQVIRNDSTLHSYIIELLIKLDKESNETNSLEIMMPFLIKKLTDSFGDNLIICAFVYILYRKGFISNERLIDMIKETLNESKKTQKRWSYKSDSRRIYNLASWFYPEIKRHPEIGISIDGPLFIRKYFPGKADEYLKMRDNGEPDDELTKALRNDDVDTLQKIIIKNGLNNQEQFSKAQVPFNLYEDFVYNGITTYINYACAYGSIKCFKYLLLNHATFDAYTLSDAVFGGNIEIIKTVNQILSEKDSDKNTAFEPIIPSIIKHQNDIFDWIFQEKYSDHKKNYETMLKIVLCAAENGNAHAMIEIIENGFDFISASKEIFAQISKNGFLLLTKIFLNLFQKTNEEFIFLDFSYSGYFDNISIFKIALESIRYEFEMNDCLKNAIQFKCMRVIRYFFQNAKRLKWNIETVLVCLSTSIYEGNIELFNYLVHQFEKIDSSVFHCFNKYDKLLSLACSEGNVEISMKIVDMIIKGNHEKEDFTDAFYNAIISDKVEICKYIIEKKFLFNCEKFSNKIRELSLIEVELFSLIIENTIPESRVMFLNKRYLDHAIQRKNKNLIKYLLKANVFSENALFLAVSENDIDLVNLILKYNSKPSFVNIVFENGTVLCIAVENKNLPIVNRLLSIPGINLNLYNKKQETPLLIAVKNFNLEISTEILNYYDKNDLSQEMQFNQCFKILFEYILKDKLEFIHSYYQMDDNNGPIMSDDHKNQMNSFKILKKILEFKAINPNCFINNLTILLFACENNEIDIVKTLLRNEKTDPNLYSKEEGNSPLMVSIENRNFEIAKILIEHPKTNLNAKNYMGETALTLSVSKNYEDIVSLLINNERFDPEESCVDRAFYFSSGSISKLLSTVKSLDVNYLYTNEYVRHRSIFEFGSFSVFESQKFEEPPQEEQVLISTLLNSIKNNDIDKIDLIINHPSFDRTKSRLIKSIFATIEDDQYEIFVKLIKSIDNDVNICDSNRKFLLNFAIENKRTKIAKYILDCPNLDPNNIDILEVFSFYVKNNNDESLIMMNKIYNYDQEHRKVIDFNKLLPTGESFFTLIASQQFNDNDLISIVINSSNAGEIASFLIDHGVDPNAPDKNGFYPLEYAILLESADFVRALLNSNQINLSQIVELKSNSIRICEHQLEGCLKASSAKKKTFLHIAARSNNSEILKDLVEENVIDVNSCDEYGETPLFEACRFNQLKSIEYFATLSTVDYNHCNNDEKDALTISMELLDKNSDNEIKTREDYFKKLISLFKKDENNQCDLCYFDCDQLE</sequence>
<evidence type="ECO:0000256" key="2">
    <source>
        <dbReference type="ARBA" id="ARBA00023043"/>
    </source>
</evidence>
<dbReference type="EMBL" id="JAPFFF010000027">
    <property type="protein sequence ID" value="KAK8848200.1"/>
    <property type="molecule type" value="Genomic_DNA"/>
</dbReference>
<dbReference type="SUPFAM" id="SSF48403">
    <property type="entry name" value="Ankyrin repeat"/>
    <property type="match status" value="3"/>
</dbReference>
<dbReference type="Pfam" id="PF12796">
    <property type="entry name" value="Ank_2"/>
    <property type="match status" value="3"/>
</dbReference>
<evidence type="ECO:0000313" key="4">
    <source>
        <dbReference type="Proteomes" id="UP001470230"/>
    </source>
</evidence>
<protein>
    <recommendedName>
        <fullName evidence="5">DUF3447 domain-containing protein</fullName>
    </recommendedName>
</protein>
<evidence type="ECO:0000313" key="3">
    <source>
        <dbReference type="EMBL" id="KAK8848200.1"/>
    </source>
</evidence>
<reference evidence="3 4" key="1">
    <citation type="submission" date="2024-04" db="EMBL/GenBank/DDBJ databases">
        <title>Tritrichomonas musculus Genome.</title>
        <authorList>
            <person name="Alves-Ferreira E."/>
            <person name="Grigg M."/>
            <person name="Lorenzi H."/>
            <person name="Galac M."/>
        </authorList>
    </citation>
    <scope>NUCLEOTIDE SEQUENCE [LARGE SCALE GENOMIC DNA]</scope>
    <source>
        <strain evidence="3 4">EAF2021</strain>
    </source>
</reference>
<keyword evidence="4" id="KW-1185">Reference proteome</keyword>
<dbReference type="PANTHER" id="PTHR24198:SF165">
    <property type="entry name" value="ANKYRIN REPEAT-CONTAINING PROTEIN-RELATED"/>
    <property type="match status" value="1"/>
</dbReference>
<evidence type="ECO:0000256" key="1">
    <source>
        <dbReference type="ARBA" id="ARBA00022737"/>
    </source>
</evidence>
<dbReference type="Gene3D" id="1.25.40.20">
    <property type="entry name" value="Ankyrin repeat-containing domain"/>
    <property type="match status" value="5"/>
</dbReference>
<organism evidence="3 4">
    <name type="scientific">Tritrichomonas musculus</name>
    <dbReference type="NCBI Taxonomy" id="1915356"/>
    <lineage>
        <taxon>Eukaryota</taxon>
        <taxon>Metamonada</taxon>
        <taxon>Parabasalia</taxon>
        <taxon>Tritrichomonadida</taxon>
        <taxon>Tritrichomonadidae</taxon>
        <taxon>Tritrichomonas</taxon>
    </lineage>
</organism>
<keyword evidence="1" id="KW-0677">Repeat</keyword>
<accession>A0ABR2HJ45</accession>
<dbReference type="Proteomes" id="UP001470230">
    <property type="component" value="Unassembled WGS sequence"/>
</dbReference>
<dbReference type="PANTHER" id="PTHR24198">
    <property type="entry name" value="ANKYRIN REPEAT AND PROTEIN KINASE DOMAIN-CONTAINING PROTEIN"/>
    <property type="match status" value="1"/>
</dbReference>
<keyword evidence="2" id="KW-0040">ANK repeat</keyword>
<evidence type="ECO:0008006" key="5">
    <source>
        <dbReference type="Google" id="ProtNLM"/>
    </source>
</evidence>
<dbReference type="InterPro" id="IPR002110">
    <property type="entry name" value="Ankyrin_rpt"/>
</dbReference>
<dbReference type="SMART" id="SM00248">
    <property type="entry name" value="ANK"/>
    <property type="match status" value="14"/>
</dbReference>